<evidence type="ECO:0000313" key="2">
    <source>
        <dbReference type="Proteomes" id="UP000217076"/>
    </source>
</evidence>
<dbReference type="Proteomes" id="UP000217076">
    <property type="component" value="Unassembled WGS sequence"/>
</dbReference>
<gene>
    <name evidence="1" type="ORF">SAMN05421742_1314</name>
</gene>
<evidence type="ECO:0000313" key="1">
    <source>
        <dbReference type="EMBL" id="SDH95290.1"/>
    </source>
</evidence>
<name>A0A1G8GLW1_9PROT</name>
<reference evidence="2" key="1">
    <citation type="submission" date="2016-10" db="EMBL/GenBank/DDBJ databases">
        <authorList>
            <person name="Varghese N."/>
            <person name="Submissions S."/>
        </authorList>
    </citation>
    <scope>NUCLEOTIDE SEQUENCE [LARGE SCALE GENOMIC DNA]</scope>
    <source>
        <strain evidence="2">930I</strain>
    </source>
</reference>
<accession>A0A1G8GLW1</accession>
<sequence>MPRRRTRIPLNVYLNNRLVGRLNRES</sequence>
<proteinExistence type="predicted"/>
<feature type="non-terminal residue" evidence="1">
    <location>
        <position position="26"/>
    </location>
</feature>
<organism evidence="1 2">
    <name type="scientific">Roseospirillum parvum</name>
    <dbReference type="NCBI Taxonomy" id="83401"/>
    <lineage>
        <taxon>Bacteria</taxon>
        <taxon>Pseudomonadati</taxon>
        <taxon>Pseudomonadota</taxon>
        <taxon>Alphaproteobacteria</taxon>
        <taxon>Rhodospirillales</taxon>
        <taxon>Rhodospirillaceae</taxon>
        <taxon>Roseospirillum</taxon>
    </lineage>
</organism>
<dbReference type="EMBL" id="FNCV01000031">
    <property type="protein sequence ID" value="SDH95290.1"/>
    <property type="molecule type" value="Genomic_DNA"/>
</dbReference>
<protein>
    <submittedName>
        <fullName evidence="1">Uncharacterized protein</fullName>
    </submittedName>
</protein>
<dbReference type="AlphaFoldDB" id="A0A1G8GLW1"/>
<keyword evidence="2" id="KW-1185">Reference proteome</keyword>